<dbReference type="EMBL" id="CADIJX010000003">
    <property type="protein sequence ID" value="CAB3647923.1"/>
    <property type="molecule type" value="Genomic_DNA"/>
</dbReference>
<evidence type="ECO:0000256" key="2">
    <source>
        <dbReference type="SAM" id="Phobius"/>
    </source>
</evidence>
<keyword evidence="2" id="KW-0812">Transmembrane</keyword>
<feature type="region of interest" description="Disordered" evidence="1">
    <location>
        <begin position="129"/>
        <end position="157"/>
    </location>
</feature>
<feature type="transmembrane region" description="Helical" evidence="2">
    <location>
        <begin position="20"/>
        <end position="38"/>
    </location>
</feature>
<proteinExistence type="predicted"/>
<organism evidence="3 4">
    <name type="scientific">Achromobacter pestifer</name>
    <dbReference type="NCBI Taxonomy" id="1353889"/>
    <lineage>
        <taxon>Bacteria</taxon>
        <taxon>Pseudomonadati</taxon>
        <taxon>Pseudomonadota</taxon>
        <taxon>Betaproteobacteria</taxon>
        <taxon>Burkholderiales</taxon>
        <taxon>Alcaligenaceae</taxon>
        <taxon>Achromobacter</taxon>
    </lineage>
</organism>
<protein>
    <submittedName>
        <fullName evidence="3">Uncharacterized protein</fullName>
    </submittedName>
</protein>
<keyword evidence="2" id="KW-0472">Membrane</keyword>
<name>A0A6S7A003_9BURK</name>
<keyword evidence="4" id="KW-1185">Reference proteome</keyword>
<accession>A0A6S7A003</accession>
<gene>
    <name evidence="3" type="ORF">LMG3431_02612</name>
</gene>
<evidence type="ECO:0000313" key="4">
    <source>
        <dbReference type="Proteomes" id="UP000494108"/>
    </source>
</evidence>
<evidence type="ECO:0000256" key="1">
    <source>
        <dbReference type="SAM" id="MobiDB-lite"/>
    </source>
</evidence>
<keyword evidence="2" id="KW-1133">Transmembrane helix</keyword>
<reference evidence="3 4" key="1">
    <citation type="submission" date="2020-04" db="EMBL/GenBank/DDBJ databases">
        <authorList>
            <person name="De Canck E."/>
        </authorList>
    </citation>
    <scope>NUCLEOTIDE SEQUENCE [LARGE SCALE GENOMIC DNA]</scope>
    <source>
        <strain evidence="3 4">LMG 3431</strain>
    </source>
</reference>
<dbReference type="AlphaFoldDB" id="A0A6S7A003"/>
<sequence>MSTLAEIPPRSRATLVRAAAATWLLLISIAVIINHVALTRLSEQAEGSVQVSQMTALQSRMAELGQQIDHDREQPAAVTQAGYDADRQGLEQRLASIEQAVGDRLPADGLVPLEQRLDQLVARLDQLQSRQAKAKPDAPAPARARATPAPKAKAPEPPPFTVLGVEMRGGERFVSILPVDKAAFSEARLLHPGESEDGWLLESVEAGLAVFRQGTEVHRLAVERGR</sequence>
<dbReference type="RefSeq" id="WP_175174916.1">
    <property type="nucleotide sequence ID" value="NZ_CADIJX010000003.1"/>
</dbReference>
<evidence type="ECO:0000313" key="3">
    <source>
        <dbReference type="EMBL" id="CAB3647923.1"/>
    </source>
</evidence>
<dbReference type="Proteomes" id="UP000494108">
    <property type="component" value="Unassembled WGS sequence"/>
</dbReference>
<feature type="compositionally biased region" description="Low complexity" evidence="1">
    <location>
        <begin position="140"/>
        <end position="152"/>
    </location>
</feature>